<accession>A0A1E5L2L2</accession>
<dbReference type="InterPro" id="IPR000412">
    <property type="entry name" value="ABC_2_transport"/>
</dbReference>
<keyword evidence="2 5" id="KW-0812">Transmembrane</keyword>
<feature type="domain" description="ABC transmembrane type-2" evidence="6">
    <location>
        <begin position="17"/>
        <end position="282"/>
    </location>
</feature>
<keyword evidence="8" id="KW-1185">Reference proteome</keyword>
<comment type="subcellular location">
    <subcellularLocation>
        <location evidence="5">Cell membrane</location>
        <topology evidence="5">Multi-pass membrane protein</topology>
    </subcellularLocation>
    <subcellularLocation>
        <location evidence="1">Membrane</location>
        <topology evidence="1">Multi-pass membrane protein</topology>
    </subcellularLocation>
</comment>
<dbReference type="STRING" id="1390249.BHU72_12185"/>
<dbReference type="Pfam" id="PF01061">
    <property type="entry name" value="ABC2_membrane"/>
    <property type="match status" value="1"/>
</dbReference>
<dbReference type="OrthoDB" id="162334at2"/>
<dbReference type="EMBL" id="MJAT01000040">
    <property type="protein sequence ID" value="OEH84159.1"/>
    <property type="molecule type" value="Genomic_DNA"/>
</dbReference>
<comment type="similarity">
    <text evidence="5">Belongs to the ABC-2 integral membrane protein family.</text>
</comment>
<organism evidence="7 8">
    <name type="scientific">Desulfuribacillus stibiiarsenatis</name>
    <dbReference type="NCBI Taxonomy" id="1390249"/>
    <lineage>
        <taxon>Bacteria</taxon>
        <taxon>Bacillati</taxon>
        <taxon>Bacillota</taxon>
        <taxon>Desulfuribacillia</taxon>
        <taxon>Desulfuribacillales</taxon>
        <taxon>Desulfuribacillaceae</taxon>
        <taxon>Desulfuribacillus</taxon>
    </lineage>
</organism>
<feature type="transmembrane region" description="Helical" evidence="5">
    <location>
        <begin position="58"/>
        <end position="80"/>
    </location>
</feature>
<feature type="transmembrane region" description="Helical" evidence="5">
    <location>
        <begin position="20"/>
        <end position="38"/>
    </location>
</feature>
<keyword evidence="4 5" id="KW-0472">Membrane</keyword>
<dbReference type="PANTHER" id="PTHR43229">
    <property type="entry name" value="NODULATION PROTEIN J"/>
    <property type="match status" value="1"/>
</dbReference>
<feature type="transmembrane region" description="Helical" evidence="5">
    <location>
        <begin position="257"/>
        <end position="277"/>
    </location>
</feature>
<dbReference type="InterPro" id="IPR051784">
    <property type="entry name" value="Nod_factor_ABC_transporter"/>
</dbReference>
<evidence type="ECO:0000313" key="7">
    <source>
        <dbReference type="EMBL" id="OEH84159.1"/>
    </source>
</evidence>
<dbReference type="InterPro" id="IPR013525">
    <property type="entry name" value="ABC2_TM"/>
</dbReference>
<keyword evidence="5" id="KW-0813">Transport</keyword>
<comment type="caution">
    <text evidence="7">The sequence shown here is derived from an EMBL/GenBank/DDBJ whole genome shotgun (WGS) entry which is preliminary data.</text>
</comment>
<dbReference type="RefSeq" id="WP_069703396.1">
    <property type="nucleotide sequence ID" value="NZ_MJAT01000040.1"/>
</dbReference>
<sequence>MWIMAMRNIKIFFRDRSAVFFSLLAVFIIIGLYVVFLGDTITKGYEGVDGASFLINSWVMAGILAVTSITTTMGAFGIMVNDRDTKILKDFYSSPMKRRDIAGGYIISACVVGILMSLVTFIIAEVYIVGSGGELISLVGAIELISLIVLAVLASSSMVFFIVTFFKSQKAFATVSTIIGTLIGFLTGVYIPIGVLPDAVQWIIKIFPVSHAGALMRQVLLEKPMAISFANAPIEIIDSFEKNMGVVFEIGGTTLDVSVSIMVLMATAVLFYGLSVIKISRSI</sequence>
<dbReference type="AlphaFoldDB" id="A0A1E5L2L2"/>
<dbReference type="PROSITE" id="PS51012">
    <property type="entry name" value="ABC_TM2"/>
    <property type="match status" value="1"/>
</dbReference>
<evidence type="ECO:0000256" key="5">
    <source>
        <dbReference type="RuleBase" id="RU361157"/>
    </source>
</evidence>
<feature type="transmembrane region" description="Helical" evidence="5">
    <location>
        <begin position="172"/>
        <end position="193"/>
    </location>
</feature>
<protein>
    <recommendedName>
        <fullName evidence="5">Transport permease protein</fullName>
    </recommendedName>
</protein>
<dbReference type="PIRSF" id="PIRSF006648">
    <property type="entry name" value="DrrB"/>
    <property type="match status" value="1"/>
</dbReference>
<feature type="transmembrane region" description="Helical" evidence="5">
    <location>
        <begin position="101"/>
        <end position="124"/>
    </location>
</feature>
<gene>
    <name evidence="7" type="ORF">BHU72_12185</name>
</gene>
<dbReference type="Proteomes" id="UP000095255">
    <property type="component" value="Unassembled WGS sequence"/>
</dbReference>
<evidence type="ECO:0000313" key="8">
    <source>
        <dbReference type="Proteomes" id="UP000095255"/>
    </source>
</evidence>
<evidence type="ECO:0000256" key="1">
    <source>
        <dbReference type="ARBA" id="ARBA00004141"/>
    </source>
</evidence>
<evidence type="ECO:0000256" key="4">
    <source>
        <dbReference type="ARBA" id="ARBA00023136"/>
    </source>
</evidence>
<keyword evidence="3 5" id="KW-1133">Transmembrane helix</keyword>
<proteinExistence type="inferred from homology"/>
<dbReference type="GO" id="GO:0043190">
    <property type="term" value="C:ATP-binding cassette (ABC) transporter complex"/>
    <property type="evidence" value="ECO:0007669"/>
    <property type="project" value="InterPro"/>
</dbReference>
<dbReference type="PANTHER" id="PTHR43229:SF2">
    <property type="entry name" value="NODULATION PROTEIN J"/>
    <property type="match status" value="1"/>
</dbReference>
<dbReference type="InterPro" id="IPR047817">
    <property type="entry name" value="ABC2_TM_bact-type"/>
</dbReference>
<keyword evidence="5" id="KW-1003">Cell membrane</keyword>
<feature type="transmembrane region" description="Helical" evidence="5">
    <location>
        <begin position="144"/>
        <end position="165"/>
    </location>
</feature>
<evidence type="ECO:0000256" key="3">
    <source>
        <dbReference type="ARBA" id="ARBA00022989"/>
    </source>
</evidence>
<dbReference type="GO" id="GO:0140359">
    <property type="term" value="F:ABC-type transporter activity"/>
    <property type="evidence" value="ECO:0007669"/>
    <property type="project" value="InterPro"/>
</dbReference>
<evidence type="ECO:0000259" key="6">
    <source>
        <dbReference type="PROSITE" id="PS51012"/>
    </source>
</evidence>
<name>A0A1E5L2L2_9FIRM</name>
<evidence type="ECO:0000256" key="2">
    <source>
        <dbReference type="ARBA" id="ARBA00022692"/>
    </source>
</evidence>
<reference evidence="7 8" key="1">
    <citation type="submission" date="2016-09" db="EMBL/GenBank/DDBJ databases">
        <title>Desulfuribacillus arsenicus sp. nov., an obligately anaerobic, dissimilatory arsenic- and antimonate-reducing bacterium isolated from anoxic sediments.</title>
        <authorList>
            <person name="Abin C.A."/>
            <person name="Hollibaugh J.T."/>
        </authorList>
    </citation>
    <scope>NUCLEOTIDE SEQUENCE [LARGE SCALE GENOMIC DNA]</scope>
    <source>
        <strain evidence="7 8">MLFW-2</strain>
    </source>
</reference>